<feature type="chain" id="PRO_5004592135" description="Sel1 repeat family protein" evidence="1">
    <location>
        <begin position="21"/>
        <end position="211"/>
    </location>
</feature>
<accession>T1L578</accession>
<keyword evidence="3" id="KW-1185">Reference proteome</keyword>
<dbReference type="EnsemblMetazoa" id="tetur43g00450.1">
    <property type="protein sequence ID" value="tetur43g00450.1"/>
    <property type="gene ID" value="tetur43g00450"/>
</dbReference>
<protein>
    <recommendedName>
        <fullName evidence="4">Sel1 repeat family protein</fullName>
    </recommendedName>
</protein>
<dbReference type="KEGG" id="tut:107370356"/>
<evidence type="ECO:0008006" key="4">
    <source>
        <dbReference type="Google" id="ProtNLM"/>
    </source>
</evidence>
<evidence type="ECO:0000256" key="1">
    <source>
        <dbReference type="SAM" id="SignalP"/>
    </source>
</evidence>
<feature type="signal peptide" evidence="1">
    <location>
        <begin position="1"/>
        <end position="20"/>
    </location>
</feature>
<organism evidence="2 3">
    <name type="scientific">Tetranychus urticae</name>
    <name type="common">Two-spotted spider mite</name>
    <dbReference type="NCBI Taxonomy" id="32264"/>
    <lineage>
        <taxon>Eukaryota</taxon>
        <taxon>Metazoa</taxon>
        <taxon>Ecdysozoa</taxon>
        <taxon>Arthropoda</taxon>
        <taxon>Chelicerata</taxon>
        <taxon>Arachnida</taxon>
        <taxon>Acari</taxon>
        <taxon>Acariformes</taxon>
        <taxon>Trombidiformes</taxon>
        <taxon>Prostigmata</taxon>
        <taxon>Eleutherengona</taxon>
        <taxon>Raphignathae</taxon>
        <taxon>Tetranychoidea</taxon>
        <taxon>Tetranychidae</taxon>
        <taxon>Tetranychus</taxon>
    </lineage>
</organism>
<name>T1L578_TETUR</name>
<reference evidence="2" key="2">
    <citation type="submission" date="2015-06" db="UniProtKB">
        <authorList>
            <consortium name="EnsemblMetazoa"/>
        </authorList>
    </citation>
    <scope>IDENTIFICATION</scope>
</reference>
<dbReference type="HOGENOM" id="CLU_1268383_0_0_1"/>
<dbReference type="AlphaFoldDB" id="T1L578"/>
<sequence>MSKLFLTFSVIFLQAFTALASVDEPVPWLIWAATDPAEDAEAAKINATKFYEFGQEHLYELAEYYKNNDVVAASILLATNGKESGTDGVNWAAVMAKLAFKRAVGASEDAEHGLPSLVIWAIRNTGSGTEYPSVDEHKLVKYILSRKADCLRYIYNGDVDGLIEFLEQTKSESGSESIDWRTIILGLTENRQLFEYSCGILNLQLCNRLPK</sequence>
<reference evidence="3" key="1">
    <citation type="submission" date="2011-08" db="EMBL/GenBank/DDBJ databases">
        <authorList>
            <person name="Rombauts S."/>
        </authorList>
    </citation>
    <scope>NUCLEOTIDE SEQUENCE</scope>
    <source>
        <strain evidence="3">London</strain>
    </source>
</reference>
<gene>
    <name evidence="2" type="primary">107370356</name>
</gene>
<keyword evidence="1" id="KW-0732">Signal</keyword>
<evidence type="ECO:0000313" key="2">
    <source>
        <dbReference type="EnsemblMetazoa" id="tetur43g00450.1"/>
    </source>
</evidence>
<evidence type="ECO:0000313" key="3">
    <source>
        <dbReference type="Proteomes" id="UP000015104"/>
    </source>
</evidence>
<dbReference type="EMBL" id="CAEY01001223">
    <property type="status" value="NOT_ANNOTATED_CDS"/>
    <property type="molecule type" value="Genomic_DNA"/>
</dbReference>
<dbReference type="Proteomes" id="UP000015104">
    <property type="component" value="Unassembled WGS sequence"/>
</dbReference>
<proteinExistence type="predicted"/>